<organism evidence="2">
    <name type="scientific">Entomoneis paludosa</name>
    <dbReference type="NCBI Taxonomy" id="265537"/>
    <lineage>
        <taxon>Eukaryota</taxon>
        <taxon>Sar</taxon>
        <taxon>Stramenopiles</taxon>
        <taxon>Ochrophyta</taxon>
        <taxon>Bacillariophyta</taxon>
        <taxon>Bacillariophyceae</taxon>
        <taxon>Bacillariophycidae</taxon>
        <taxon>Entomoneidaceae</taxon>
        <taxon>Entomoneis</taxon>
    </lineage>
</organism>
<reference evidence="2" key="1">
    <citation type="submission" date="2021-01" db="EMBL/GenBank/DDBJ databases">
        <authorList>
            <person name="Corre E."/>
            <person name="Pelletier E."/>
            <person name="Niang G."/>
            <person name="Scheremetjew M."/>
            <person name="Finn R."/>
            <person name="Kale V."/>
            <person name="Holt S."/>
            <person name="Cochrane G."/>
            <person name="Meng A."/>
            <person name="Brown T."/>
            <person name="Cohen L."/>
        </authorList>
    </citation>
    <scope>NUCLEOTIDE SEQUENCE</scope>
    <source>
        <strain evidence="2">CCMP125</strain>
    </source>
</reference>
<accession>A0A7S2VG68</accession>
<dbReference type="EMBL" id="HBHT01008079">
    <property type="protein sequence ID" value="CAD9951240.1"/>
    <property type="molecule type" value="Transcribed_RNA"/>
</dbReference>
<evidence type="ECO:0000313" key="2">
    <source>
        <dbReference type="EMBL" id="CAD9951240.1"/>
    </source>
</evidence>
<dbReference type="AlphaFoldDB" id="A0A7S2VG68"/>
<name>A0A7S2VG68_9STRA</name>
<feature type="region of interest" description="Disordered" evidence="1">
    <location>
        <begin position="67"/>
        <end position="121"/>
    </location>
</feature>
<dbReference type="SMART" id="SM00028">
    <property type="entry name" value="TPR"/>
    <property type="match status" value="3"/>
</dbReference>
<feature type="compositionally biased region" description="Acidic residues" evidence="1">
    <location>
        <begin position="1"/>
        <end position="18"/>
    </location>
</feature>
<gene>
    <name evidence="2" type="ORF">APAL1065_LOCUS5402</name>
</gene>
<protein>
    <recommendedName>
        <fullName evidence="3">Tetratricopeptide SHNi-TPR domain-containing protein</fullName>
    </recommendedName>
</protein>
<sequence>MMSEEENDEEEDDDEEAFTLESNEPSAADEAALHVSRACELLGTIHREAHQYSESIAQYQAALLIRQQQKERNDEQQERKNQKKNQKDNEHNVNVSNAATDENEETRMEQEGNQEEEPESHVYGTPECAALHNSLGFVYQAANQDVEAIGACQQALSLMDDIRNRHGNPNMLATDREKSHYCCANSHRKLQQWKEAATHFEQAFQLQQQTCPEQTALLEDTKRALETAQANMANEAKTS</sequence>
<dbReference type="SUPFAM" id="SSF48452">
    <property type="entry name" value="TPR-like"/>
    <property type="match status" value="1"/>
</dbReference>
<dbReference type="InterPro" id="IPR019734">
    <property type="entry name" value="TPR_rpt"/>
</dbReference>
<evidence type="ECO:0008006" key="3">
    <source>
        <dbReference type="Google" id="ProtNLM"/>
    </source>
</evidence>
<feature type="region of interest" description="Disordered" evidence="1">
    <location>
        <begin position="1"/>
        <end position="31"/>
    </location>
</feature>
<dbReference type="InterPro" id="IPR011990">
    <property type="entry name" value="TPR-like_helical_dom_sf"/>
</dbReference>
<evidence type="ECO:0000256" key="1">
    <source>
        <dbReference type="SAM" id="MobiDB-lite"/>
    </source>
</evidence>
<feature type="compositionally biased region" description="Basic and acidic residues" evidence="1">
    <location>
        <begin position="68"/>
        <end position="91"/>
    </location>
</feature>
<proteinExistence type="predicted"/>
<dbReference type="Gene3D" id="1.25.40.10">
    <property type="entry name" value="Tetratricopeptide repeat domain"/>
    <property type="match status" value="1"/>
</dbReference>